<evidence type="ECO:0000313" key="9">
    <source>
        <dbReference type="EMBL" id="MFD1780678.1"/>
    </source>
</evidence>
<feature type="transmembrane region" description="Helical" evidence="8">
    <location>
        <begin position="268"/>
        <end position="288"/>
    </location>
</feature>
<accession>A0ABW4MRW7</accession>
<reference evidence="10" key="1">
    <citation type="journal article" date="2019" name="Int. J. Syst. Evol. Microbiol.">
        <title>The Global Catalogue of Microorganisms (GCM) 10K type strain sequencing project: providing services to taxonomists for standard genome sequencing and annotation.</title>
        <authorList>
            <consortium name="The Broad Institute Genomics Platform"/>
            <consortium name="The Broad Institute Genome Sequencing Center for Infectious Disease"/>
            <person name="Wu L."/>
            <person name="Ma J."/>
        </authorList>
    </citation>
    <scope>NUCLEOTIDE SEQUENCE [LARGE SCALE GENOMIC DNA]</scope>
    <source>
        <strain evidence="10">CCUG 15531</strain>
    </source>
</reference>
<dbReference type="EMBL" id="JBHUEK010000026">
    <property type="protein sequence ID" value="MFD1780678.1"/>
    <property type="molecule type" value="Genomic_DNA"/>
</dbReference>
<feature type="transmembrane region" description="Helical" evidence="8">
    <location>
        <begin position="12"/>
        <end position="31"/>
    </location>
</feature>
<feature type="transmembrane region" description="Helical" evidence="8">
    <location>
        <begin position="51"/>
        <end position="71"/>
    </location>
</feature>
<evidence type="ECO:0000256" key="5">
    <source>
        <dbReference type="ARBA" id="ARBA00022692"/>
    </source>
</evidence>
<comment type="similarity">
    <text evidence="2">Belongs to the BCCT transporter (TC 2.A.15) family.</text>
</comment>
<evidence type="ECO:0000256" key="3">
    <source>
        <dbReference type="ARBA" id="ARBA00022448"/>
    </source>
</evidence>
<keyword evidence="3" id="KW-0813">Transport</keyword>
<comment type="subcellular location">
    <subcellularLocation>
        <location evidence="1">Cell membrane</location>
        <topology evidence="1">Multi-pass membrane protein</topology>
    </subcellularLocation>
</comment>
<dbReference type="Pfam" id="PF02028">
    <property type="entry name" value="BCCT"/>
    <property type="match status" value="1"/>
</dbReference>
<dbReference type="PANTHER" id="PTHR30047">
    <property type="entry name" value="HIGH-AFFINITY CHOLINE TRANSPORT PROTEIN-RELATED"/>
    <property type="match status" value="1"/>
</dbReference>
<feature type="transmembrane region" description="Helical" evidence="8">
    <location>
        <begin position="148"/>
        <end position="167"/>
    </location>
</feature>
<evidence type="ECO:0000256" key="6">
    <source>
        <dbReference type="ARBA" id="ARBA00022989"/>
    </source>
</evidence>
<feature type="transmembrane region" description="Helical" evidence="8">
    <location>
        <begin position="315"/>
        <end position="337"/>
    </location>
</feature>
<dbReference type="InterPro" id="IPR000060">
    <property type="entry name" value="BCCT_transptr"/>
</dbReference>
<protein>
    <submittedName>
        <fullName evidence="9">BCCT family transporter</fullName>
    </submittedName>
</protein>
<name>A0ABW4MRW7_9BACI</name>
<dbReference type="Proteomes" id="UP001597227">
    <property type="component" value="Unassembled WGS sequence"/>
</dbReference>
<evidence type="ECO:0000313" key="10">
    <source>
        <dbReference type="Proteomes" id="UP001597227"/>
    </source>
</evidence>
<feature type="transmembrane region" description="Helical" evidence="8">
    <location>
        <begin position="234"/>
        <end position="256"/>
    </location>
</feature>
<sequence length="526" mass="56689">MKNKKMMSMVDLPVFLISGGSLLIFVIVGLINQDIITNIVNASFAFSVKYFGSIYQFLMLGTFVIALILGFSKYGRIRLGNLDKPEISNFKWISIIMCTLLAGGGVFWAAAEPLYHFLSVPPHFDGISPGTSEAVTPALATSFVDWGFLAWAILGTLGTFVLMYAHYHRGAPLKPRTFLYPIFGDKIMEKSALGTFVDAFSVIAVAAGTIGPIGFLGLQAGYGINALFGIPDTLLVHVIIIILLVVVAAISAATGIHKGIQILSSYNVILALVLVAAMLLLGPGLFIFDSYLESFGMYVQNFITMNTYRGDSAWLSGWTVFFFAWFLGYGPMMAIFVSRISRGRTVREIVTAVAVIAPVVTTFWFTVVGGTGIFQELANPGSVSEALNSNGAPAAMIAITEQLPFGFIFGVLFLLATIVFVLTTTDSMSLTISMAITGSGDPSKWIRVFWAVLMGAVAIVLLTIGESSVSSLQSFIVVTAVPVSLLLLTTFWTAPRVCKELAMEQGIARPETKIDMVNGVKQDEAI</sequence>
<feature type="transmembrane region" description="Helical" evidence="8">
    <location>
        <begin position="403"/>
        <end position="424"/>
    </location>
</feature>
<evidence type="ECO:0000256" key="7">
    <source>
        <dbReference type="ARBA" id="ARBA00023136"/>
    </source>
</evidence>
<dbReference type="RefSeq" id="WP_304214700.1">
    <property type="nucleotide sequence ID" value="NZ_JBHUEK010000026.1"/>
</dbReference>
<organism evidence="9 10">
    <name type="scientific">Fredinandcohnia salidurans</name>
    <dbReference type="NCBI Taxonomy" id="2595041"/>
    <lineage>
        <taxon>Bacteria</taxon>
        <taxon>Bacillati</taxon>
        <taxon>Bacillota</taxon>
        <taxon>Bacilli</taxon>
        <taxon>Bacillales</taxon>
        <taxon>Bacillaceae</taxon>
        <taxon>Fredinandcohnia</taxon>
    </lineage>
</organism>
<keyword evidence="4" id="KW-1003">Cell membrane</keyword>
<evidence type="ECO:0000256" key="8">
    <source>
        <dbReference type="SAM" id="Phobius"/>
    </source>
</evidence>
<gene>
    <name evidence="9" type="ORF">ACFSFW_18595</name>
</gene>
<keyword evidence="7 8" id="KW-0472">Membrane</keyword>
<feature type="transmembrane region" description="Helical" evidence="8">
    <location>
        <begin position="445"/>
        <end position="465"/>
    </location>
</feature>
<evidence type="ECO:0000256" key="4">
    <source>
        <dbReference type="ARBA" id="ARBA00022475"/>
    </source>
</evidence>
<keyword evidence="5 8" id="KW-0812">Transmembrane</keyword>
<dbReference type="PANTHER" id="PTHR30047:SF7">
    <property type="entry name" value="HIGH-AFFINITY CHOLINE TRANSPORT PROTEIN"/>
    <property type="match status" value="1"/>
</dbReference>
<evidence type="ECO:0000256" key="2">
    <source>
        <dbReference type="ARBA" id="ARBA00005658"/>
    </source>
</evidence>
<comment type="caution">
    <text evidence="9">The sequence shown here is derived from an EMBL/GenBank/DDBJ whole genome shotgun (WGS) entry which is preliminary data.</text>
</comment>
<feature type="transmembrane region" description="Helical" evidence="8">
    <location>
        <begin position="349"/>
        <end position="374"/>
    </location>
</feature>
<evidence type="ECO:0000256" key="1">
    <source>
        <dbReference type="ARBA" id="ARBA00004651"/>
    </source>
</evidence>
<proteinExistence type="inferred from homology"/>
<feature type="transmembrane region" description="Helical" evidence="8">
    <location>
        <begin position="196"/>
        <end position="222"/>
    </location>
</feature>
<keyword evidence="10" id="KW-1185">Reference proteome</keyword>
<keyword evidence="6 8" id="KW-1133">Transmembrane helix</keyword>
<feature type="transmembrane region" description="Helical" evidence="8">
    <location>
        <begin position="92"/>
        <end position="111"/>
    </location>
</feature>
<feature type="transmembrane region" description="Helical" evidence="8">
    <location>
        <begin position="471"/>
        <end position="494"/>
    </location>
</feature>